<reference evidence="2 3" key="1">
    <citation type="journal article" date="2014" name="Int. J. Syst. Evol. Microbiol.">
        <title>Nocardia vulneris sp. nov., isolated from wounds of human patients in North America.</title>
        <authorList>
            <person name="Lasker B.A."/>
            <person name="Bell M."/>
            <person name="Klenk H.P."/>
            <person name="Sproer C."/>
            <person name="Schumann C."/>
            <person name="Schumann P."/>
            <person name="Brown J.M."/>
        </authorList>
    </citation>
    <scope>NUCLEOTIDE SEQUENCE [LARGE SCALE GENOMIC DNA]</scope>
    <source>
        <strain evidence="2 3">W9851</strain>
    </source>
</reference>
<keyword evidence="1" id="KW-0472">Membrane</keyword>
<gene>
    <name evidence="2" type="ORF">FG87_02695</name>
</gene>
<keyword evidence="3" id="KW-1185">Reference proteome</keyword>
<dbReference type="Proteomes" id="UP000031364">
    <property type="component" value="Unassembled WGS sequence"/>
</dbReference>
<sequence>MSRSDRLIGLMSLVWTLGVVVAAVAFFGGALRLGAAIVRWTDSQLAMALYLPVSVFAGIGAWMLVLSAAWRLRRSYLRRAGVEVAAVVVESELRRKYRSGTLSWDLWRVQVEARFAHPDSGRDLRVRKQFLYPQFREAEARALAERLSVGSTAALLVRKNYALFDVPKRPVWTDIW</sequence>
<accession>A0ABR4ZMI6</accession>
<proteinExistence type="predicted"/>
<keyword evidence="1" id="KW-1133">Transmembrane helix</keyword>
<comment type="caution">
    <text evidence="2">The sequence shown here is derived from an EMBL/GenBank/DDBJ whole genome shotgun (WGS) entry which is preliminary data.</text>
</comment>
<evidence type="ECO:0000256" key="1">
    <source>
        <dbReference type="SAM" id="Phobius"/>
    </source>
</evidence>
<dbReference type="RefSeq" id="WP_043664172.1">
    <property type="nucleotide sequence ID" value="NZ_BDCI01000007.1"/>
</dbReference>
<feature type="transmembrane region" description="Helical" evidence="1">
    <location>
        <begin position="47"/>
        <end position="70"/>
    </location>
</feature>
<feature type="transmembrane region" description="Helical" evidence="1">
    <location>
        <begin position="7"/>
        <end position="27"/>
    </location>
</feature>
<evidence type="ECO:0000313" key="3">
    <source>
        <dbReference type="Proteomes" id="UP000031364"/>
    </source>
</evidence>
<name>A0ABR4ZMI6_9NOCA</name>
<keyword evidence="1" id="KW-0812">Transmembrane</keyword>
<organism evidence="2 3">
    <name type="scientific">Nocardia vulneris</name>
    <dbReference type="NCBI Taxonomy" id="1141657"/>
    <lineage>
        <taxon>Bacteria</taxon>
        <taxon>Bacillati</taxon>
        <taxon>Actinomycetota</taxon>
        <taxon>Actinomycetes</taxon>
        <taxon>Mycobacteriales</taxon>
        <taxon>Nocardiaceae</taxon>
        <taxon>Nocardia</taxon>
    </lineage>
</organism>
<protein>
    <submittedName>
        <fullName evidence="2">Uncharacterized protein</fullName>
    </submittedName>
</protein>
<evidence type="ECO:0000313" key="2">
    <source>
        <dbReference type="EMBL" id="KIA66505.1"/>
    </source>
</evidence>
<dbReference type="EMBL" id="JNFP01000002">
    <property type="protein sequence ID" value="KIA66505.1"/>
    <property type="molecule type" value="Genomic_DNA"/>
</dbReference>